<dbReference type="EMBL" id="LWDF02003074">
    <property type="protein sequence ID" value="KAE8234992.1"/>
    <property type="molecule type" value="Genomic_DNA"/>
</dbReference>
<evidence type="ECO:0000313" key="2">
    <source>
        <dbReference type="Proteomes" id="UP000077521"/>
    </source>
</evidence>
<gene>
    <name evidence="1" type="ORF">A4X13_0g9660</name>
</gene>
<proteinExistence type="predicted"/>
<dbReference type="Proteomes" id="UP000077521">
    <property type="component" value="Unassembled WGS sequence"/>
</dbReference>
<feature type="non-terminal residue" evidence="1">
    <location>
        <position position="1"/>
    </location>
</feature>
<sequence>PTNPVVDAAIDIFVAEDAADFSDNEKAAIVDGFAKEPARASAYTRLHKLRSARKAYLKRILKSNTQNDSSEDD</sequence>
<dbReference type="AlphaFoldDB" id="A0A8T8S898"/>
<evidence type="ECO:0000313" key="1">
    <source>
        <dbReference type="EMBL" id="KAE8234992.1"/>
    </source>
</evidence>
<accession>A0A8T8S898</accession>
<protein>
    <submittedName>
        <fullName evidence="1">Uncharacterized protein</fullName>
    </submittedName>
</protein>
<reference evidence="1" key="2">
    <citation type="journal article" date="2019" name="IMA Fungus">
        <title>Genome sequencing and comparison of five Tilletia species to identify candidate genes for the detection of regulated species infecting wheat.</title>
        <authorList>
            <person name="Nguyen H.D.T."/>
            <person name="Sultana T."/>
            <person name="Kesanakurti P."/>
            <person name="Hambleton S."/>
        </authorList>
    </citation>
    <scope>NUCLEOTIDE SEQUENCE</scope>
    <source>
        <strain evidence="1">DAOMC 236416</strain>
    </source>
</reference>
<comment type="caution">
    <text evidence="1">The sequence shown here is derived from an EMBL/GenBank/DDBJ whole genome shotgun (WGS) entry which is preliminary data.</text>
</comment>
<organism evidence="1 2">
    <name type="scientific">Tilletia indica</name>
    <dbReference type="NCBI Taxonomy" id="43049"/>
    <lineage>
        <taxon>Eukaryota</taxon>
        <taxon>Fungi</taxon>
        <taxon>Dikarya</taxon>
        <taxon>Basidiomycota</taxon>
        <taxon>Ustilaginomycotina</taxon>
        <taxon>Exobasidiomycetes</taxon>
        <taxon>Tilletiales</taxon>
        <taxon>Tilletiaceae</taxon>
        <taxon>Tilletia</taxon>
    </lineage>
</organism>
<keyword evidence="2" id="KW-1185">Reference proteome</keyword>
<name>A0A8T8S898_9BASI</name>
<reference evidence="1" key="1">
    <citation type="submission" date="2016-04" db="EMBL/GenBank/DDBJ databases">
        <authorList>
            <person name="Nguyen H.D."/>
            <person name="Samba Siva P."/>
            <person name="Cullis J."/>
            <person name="Levesque C.A."/>
            <person name="Hambleton S."/>
        </authorList>
    </citation>
    <scope>NUCLEOTIDE SEQUENCE</scope>
    <source>
        <strain evidence="1">DAOMC 236416</strain>
    </source>
</reference>